<reference evidence="3 4" key="1">
    <citation type="submission" date="2018-09" db="EMBL/GenBank/DDBJ databases">
        <title>A high-quality reference genome of wild soybean provides a powerful tool to mine soybean genomes.</title>
        <authorList>
            <person name="Xie M."/>
            <person name="Chung C.Y.L."/>
            <person name="Li M.-W."/>
            <person name="Wong F.-L."/>
            <person name="Chan T.-F."/>
            <person name="Lam H.-M."/>
        </authorList>
    </citation>
    <scope>NUCLEOTIDE SEQUENCE [LARGE SCALE GENOMIC DNA]</scope>
    <source>
        <strain evidence="4">cv. W05</strain>
        <tissue evidence="3">Hypocotyl of etiolated seedlings</tissue>
    </source>
</reference>
<dbReference type="PANTHER" id="PTHR33018:SF34">
    <property type="entry name" value="OS02G0472350 PROTEIN"/>
    <property type="match status" value="1"/>
</dbReference>
<sequence length="736" mass="84922">MDDSLDITPSQAESNSQSTKKRVRGPTCLKKLRLKRVRDQKISVEFDQSTGNAKGPNRREFNNYVAFLARSKVSILHEDWDHVEESEKNMIWQTIMHNYDVPNSKFLKKKLISYAGQRWRGFKTQLSSFYIYGKYKDKSPCDKYTFLKKDTWQRFVESRLDPAFQEKRKKAQEVQANNLYPHTLSCGGYQKLEENMMQEKAKKVQEASQLDHSLVIVEPPSPLKRHEKWKRARQKKSGDYINEESRIIAEKIDSLVEQSTQGSFLPLGREDILTVAIGQPEHPGRVRGAGRGVGIRQYFGPPSRNPLSMEDLEVITQKIQEQVTKQLSEQLEHKLKADLSQQFQQQVRQELASLGLLQQNTNIEPAPHSPIHVSTKGNDATPDPLVEDNHTNIRDQCELYVDVDPPRLVAIGKVYNLGSTIHHKTIEDDNVRVVVEEVRDAEARVPLPTDEVHTVGQAPNQFIQWPRRLVKSMSAKAVVESSKDAPHKRLEPQLDPLERLLIIVSKIRKDHVQLPWDPDVLSKPSTMPFYIYRRDIFRLCMGSEMPNISIMQLWLMYLHNLCTDKGNAHIYGFMDPQSIQSVGNNATEVQGYLQSRLHESKKQCYLAPYLHSDHWQLLIICPKQNVVVLLCSLHKKTINREMKTTVDLAMDEYQRLVGSQSRSRRKKPTWILPRCQTQTEGYECGYYVMKQMLTVVTVDIVDSWKKIFNSSGPFPEEDIADIQQRWAAFLLQISNL</sequence>
<accession>A0A445HW44</accession>
<dbReference type="AlphaFoldDB" id="A0A445HW44"/>
<dbReference type="PANTHER" id="PTHR33018">
    <property type="entry name" value="OS10G0338966 PROTEIN-RELATED"/>
    <property type="match status" value="1"/>
</dbReference>
<evidence type="ECO:0000313" key="4">
    <source>
        <dbReference type="Proteomes" id="UP000289340"/>
    </source>
</evidence>
<feature type="compositionally biased region" description="Polar residues" evidence="1">
    <location>
        <begin position="7"/>
        <end position="18"/>
    </location>
</feature>
<organism evidence="3 4">
    <name type="scientific">Glycine soja</name>
    <name type="common">Wild soybean</name>
    <dbReference type="NCBI Taxonomy" id="3848"/>
    <lineage>
        <taxon>Eukaryota</taxon>
        <taxon>Viridiplantae</taxon>
        <taxon>Streptophyta</taxon>
        <taxon>Embryophyta</taxon>
        <taxon>Tracheophyta</taxon>
        <taxon>Spermatophyta</taxon>
        <taxon>Magnoliopsida</taxon>
        <taxon>eudicotyledons</taxon>
        <taxon>Gunneridae</taxon>
        <taxon>Pentapetalae</taxon>
        <taxon>rosids</taxon>
        <taxon>fabids</taxon>
        <taxon>Fabales</taxon>
        <taxon>Fabaceae</taxon>
        <taxon>Papilionoideae</taxon>
        <taxon>50 kb inversion clade</taxon>
        <taxon>NPAAA clade</taxon>
        <taxon>indigoferoid/millettioid clade</taxon>
        <taxon>Phaseoleae</taxon>
        <taxon>Glycine</taxon>
        <taxon>Glycine subgen. Soja</taxon>
    </lineage>
</organism>
<name>A0A445HW44_GLYSO</name>
<evidence type="ECO:0000259" key="2">
    <source>
        <dbReference type="Pfam" id="PF26133"/>
    </source>
</evidence>
<feature type="domain" description="DUF8039" evidence="2">
    <location>
        <begin position="392"/>
        <end position="471"/>
    </location>
</feature>
<dbReference type="SUPFAM" id="SSF54001">
    <property type="entry name" value="Cysteine proteinases"/>
    <property type="match status" value="1"/>
</dbReference>
<dbReference type="Gene3D" id="3.40.395.10">
    <property type="entry name" value="Adenoviral Proteinase, Chain A"/>
    <property type="match status" value="1"/>
</dbReference>
<feature type="region of interest" description="Disordered" evidence="1">
    <location>
        <begin position="1"/>
        <end position="24"/>
    </location>
</feature>
<evidence type="ECO:0000256" key="1">
    <source>
        <dbReference type="SAM" id="MobiDB-lite"/>
    </source>
</evidence>
<comment type="caution">
    <text evidence="3">The sequence shown here is derived from an EMBL/GenBank/DDBJ whole genome shotgun (WGS) entry which is preliminary data.</text>
</comment>
<evidence type="ECO:0000313" key="3">
    <source>
        <dbReference type="EMBL" id="RZB78018.1"/>
    </source>
</evidence>
<dbReference type="InterPro" id="IPR058352">
    <property type="entry name" value="DUF8039"/>
</dbReference>
<dbReference type="EMBL" id="QZWG01000011">
    <property type="protein sequence ID" value="RZB78018.1"/>
    <property type="molecule type" value="Genomic_DNA"/>
</dbReference>
<dbReference type="InterPro" id="IPR038765">
    <property type="entry name" value="Papain-like_cys_pep_sf"/>
</dbReference>
<keyword evidence="4" id="KW-1185">Reference proteome</keyword>
<gene>
    <name evidence="3" type="ORF">D0Y65_028797</name>
</gene>
<dbReference type="Gramene" id="XM_028335340.1">
    <property type="protein sequence ID" value="XP_028191141.1"/>
    <property type="gene ID" value="LOC114376987"/>
</dbReference>
<dbReference type="Pfam" id="PF26133">
    <property type="entry name" value="DUF8039"/>
    <property type="match status" value="1"/>
</dbReference>
<dbReference type="Proteomes" id="UP000289340">
    <property type="component" value="Chromosome 11"/>
</dbReference>
<protein>
    <recommendedName>
        <fullName evidence="2">DUF8039 domain-containing protein</fullName>
    </recommendedName>
</protein>
<proteinExistence type="predicted"/>
<dbReference type="Gramene" id="XM_028335341.1">
    <property type="protein sequence ID" value="XP_028191142.1"/>
    <property type="gene ID" value="LOC114376987"/>
</dbReference>